<dbReference type="Gene3D" id="3.40.470.10">
    <property type="entry name" value="Uracil-DNA glycosylase-like domain"/>
    <property type="match status" value="1"/>
</dbReference>
<dbReference type="NCBIfam" id="TIGR04274">
    <property type="entry name" value="hypoxanDNAglyco"/>
    <property type="match status" value="1"/>
</dbReference>
<name>A0ABP8HJ40_9BURK</name>
<organism evidence="2 3">
    <name type="scientific">Pigmentiphaga soli</name>
    <dbReference type="NCBI Taxonomy" id="1007095"/>
    <lineage>
        <taxon>Bacteria</taxon>
        <taxon>Pseudomonadati</taxon>
        <taxon>Pseudomonadota</taxon>
        <taxon>Betaproteobacteria</taxon>
        <taxon>Burkholderiales</taxon>
        <taxon>Alcaligenaceae</taxon>
        <taxon>Pigmentiphaga</taxon>
    </lineage>
</organism>
<feature type="domain" description="Uracil-DNA glycosylase-like" evidence="1">
    <location>
        <begin position="21"/>
        <end position="172"/>
    </location>
</feature>
<evidence type="ECO:0000259" key="1">
    <source>
        <dbReference type="SMART" id="SM00986"/>
    </source>
</evidence>
<dbReference type="Pfam" id="PF03167">
    <property type="entry name" value="UDG"/>
    <property type="match status" value="1"/>
</dbReference>
<dbReference type="SUPFAM" id="SSF52141">
    <property type="entry name" value="Uracil-DNA glycosylase-like"/>
    <property type="match status" value="1"/>
</dbReference>
<dbReference type="Proteomes" id="UP001501671">
    <property type="component" value="Unassembled WGS sequence"/>
</dbReference>
<dbReference type="InterPro" id="IPR026353">
    <property type="entry name" value="Hypoxan-DNA_Glyclase"/>
</dbReference>
<evidence type="ECO:0000313" key="2">
    <source>
        <dbReference type="EMBL" id="GAA4340017.1"/>
    </source>
</evidence>
<accession>A0ABP8HJ40</accession>
<dbReference type="SMART" id="SM00987">
    <property type="entry name" value="UreE_C"/>
    <property type="match status" value="1"/>
</dbReference>
<dbReference type="InterPro" id="IPR005122">
    <property type="entry name" value="Uracil-DNA_glycosylase-like"/>
</dbReference>
<dbReference type="RefSeq" id="WP_345251566.1">
    <property type="nucleotide sequence ID" value="NZ_BAABFO010000024.1"/>
</dbReference>
<dbReference type="SMART" id="SM00986">
    <property type="entry name" value="UDG"/>
    <property type="match status" value="1"/>
</dbReference>
<keyword evidence="3" id="KW-1185">Reference proteome</keyword>
<dbReference type="CDD" id="cd10032">
    <property type="entry name" value="UDG-F6_HDG"/>
    <property type="match status" value="1"/>
</dbReference>
<proteinExistence type="predicted"/>
<evidence type="ECO:0000313" key="3">
    <source>
        <dbReference type="Proteomes" id="UP001501671"/>
    </source>
</evidence>
<reference evidence="3" key="1">
    <citation type="journal article" date="2019" name="Int. J. Syst. Evol. Microbiol.">
        <title>The Global Catalogue of Microorganisms (GCM) 10K type strain sequencing project: providing services to taxonomists for standard genome sequencing and annotation.</title>
        <authorList>
            <consortium name="The Broad Institute Genomics Platform"/>
            <consortium name="The Broad Institute Genome Sequencing Center for Infectious Disease"/>
            <person name="Wu L."/>
            <person name="Ma J."/>
        </authorList>
    </citation>
    <scope>NUCLEOTIDE SEQUENCE [LARGE SCALE GENOMIC DNA]</scope>
    <source>
        <strain evidence="3">JCM 17666</strain>
    </source>
</reference>
<dbReference type="EMBL" id="BAABFO010000024">
    <property type="protein sequence ID" value="GAA4340017.1"/>
    <property type="molecule type" value="Genomic_DNA"/>
</dbReference>
<sequence>MAKTTPACPGLPADPRLSGFPPVLPGNARILLLGSFPGVASLAQGQYYAHPRNQFWRLLGACLGCDLASLPYAQRVAEVARRRVGIWDVVAECRRVGSLDSAVTEASVNPLARYLREHAPALERIGFNGGLSWKLGRHLADHGYAVYRLPSSSPAAAMYSFEQKLARWRPLFEF</sequence>
<dbReference type="InterPro" id="IPR036895">
    <property type="entry name" value="Uracil-DNA_glycosylase-like_sf"/>
</dbReference>
<protein>
    <submittedName>
        <fullName evidence="2">DNA-deoxyinosine glycosylase</fullName>
    </submittedName>
</protein>
<gene>
    <name evidence="2" type="ORF">GCM10023144_39010</name>
</gene>
<comment type="caution">
    <text evidence="2">The sequence shown here is derived from an EMBL/GenBank/DDBJ whole genome shotgun (WGS) entry which is preliminary data.</text>
</comment>